<gene>
    <name evidence="1" type="ORF">C7I55_01730</name>
</gene>
<comment type="caution">
    <text evidence="1">The sequence shown here is derived from an EMBL/GenBank/DDBJ whole genome shotgun (WGS) entry which is preliminary data.</text>
</comment>
<accession>A0A2P7QYT4</accession>
<name>A0A2P7QYT4_9SPHN</name>
<protein>
    <recommendedName>
        <fullName evidence="3">DUF2141 domain-containing protein</fullName>
    </recommendedName>
</protein>
<evidence type="ECO:0000313" key="1">
    <source>
        <dbReference type="EMBL" id="PSJ43132.1"/>
    </source>
</evidence>
<evidence type="ECO:0008006" key="3">
    <source>
        <dbReference type="Google" id="ProtNLM"/>
    </source>
</evidence>
<organism evidence="1 2">
    <name type="scientific">Allosphingosinicella deserti</name>
    <dbReference type="NCBI Taxonomy" id="2116704"/>
    <lineage>
        <taxon>Bacteria</taxon>
        <taxon>Pseudomonadati</taxon>
        <taxon>Pseudomonadota</taxon>
        <taxon>Alphaproteobacteria</taxon>
        <taxon>Sphingomonadales</taxon>
        <taxon>Sphingomonadaceae</taxon>
        <taxon>Allosphingosinicella</taxon>
    </lineage>
</organism>
<dbReference type="InterPro" id="IPR018673">
    <property type="entry name" value="DUF2141"/>
</dbReference>
<dbReference type="OrthoDB" id="7449018at2"/>
<dbReference type="Proteomes" id="UP000241167">
    <property type="component" value="Unassembled WGS sequence"/>
</dbReference>
<dbReference type="AlphaFoldDB" id="A0A2P7QYT4"/>
<dbReference type="EMBL" id="PXYI01000001">
    <property type="protein sequence ID" value="PSJ43132.1"/>
    <property type="molecule type" value="Genomic_DNA"/>
</dbReference>
<dbReference type="Pfam" id="PF09912">
    <property type="entry name" value="DUF2141"/>
    <property type="match status" value="1"/>
</dbReference>
<sequence>MIISLLLAAQLPSSPSLGVAEGRCRANEPGPAILVEVAGLKDRQGLLKLEAYPSNDRDFLADDNVLVMARKVFRRVTGPVPARGGVQICIRIPAPGAYSLSLLHDRDSNRKFGLSVDGVGFPNNPRLGLSRPRAAATRVVAGPGITRIRIVMNYRRGTFFFGPLKR</sequence>
<dbReference type="RefSeq" id="WP_106511153.1">
    <property type="nucleotide sequence ID" value="NZ_PXYI01000001.1"/>
</dbReference>
<evidence type="ECO:0000313" key="2">
    <source>
        <dbReference type="Proteomes" id="UP000241167"/>
    </source>
</evidence>
<reference evidence="1 2" key="1">
    <citation type="submission" date="2018-03" db="EMBL/GenBank/DDBJ databases">
        <title>The draft genome of Sphingosinicella sp. GL-C-18.</title>
        <authorList>
            <person name="Liu L."/>
            <person name="Li L."/>
            <person name="Liang L."/>
            <person name="Zhang X."/>
            <person name="Wang T."/>
        </authorList>
    </citation>
    <scope>NUCLEOTIDE SEQUENCE [LARGE SCALE GENOMIC DNA]</scope>
    <source>
        <strain evidence="1 2">GL-C-18</strain>
    </source>
</reference>
<keyword evidence="2" id="KW-1185">Reference proteome</keyword>
<proteinExistence type="predicted"/>